<dbReference type="GO" id="GO:0005886">
    <property type="term" value="C:plasma membrane"/>
    <property type="evidence" value="ECO:0007669"/>
    <property type="project" value="UniProtKB-SubCell"/>
</dbReference>
<keyword evidence="9" id="KW-1185">Reference proteome</keyword>
<keyword evidence="2" id="KW-1003">Cell membrane</keyword>
<dbReference type="GO" id="GO:0008324">
    <property type="term" value="F:monoatomic cation transmembrane transporter activity"/>
    <property type="evidence" value="ECO:0007669"/>
    <property type="project" value="InterPro"/>
</dbReference>
<comment type="subcellular location">
    <subcellularLocation>
        <location evidence="1">Cell membrane</location>
        <topology evidence="1">Multi-pass membrane protein</topology>
    </subcellularLocation>
</comment>
<evidence type="ECO:0000256" key="4">
    <source>
        <dbReference type="ARBA" id="ARBA00022989"/>
    </source>
</evidence>
<keyword evidence="3 7" id="KW-0812">Transmembrane</keyword>
<dbReference type="Proteomes" id="UP000607197">
    <property type="component" value="Unassembled WGS sequence"/>
</dbReference>
<accession>A0A830FAT4</accession>
<evidence type="ECO:0000313" key="9">
    <source>
        <dbReference type="Proteomes" id="UP000607197"/>
    </source>
</evidence>
<feature type="region of interest" description="Disordered" evidence="6">
    <location>
        <begin position="194"/>
        <end position="218"/>
    </location>
</feature>
<name>A0A830FAT4_9EURY</name>
<dbReference type="PANTHER" id="PTHR34584:SF1">
    <property type="entry name" value="NA(+)_H(+) ANTIPORTER SUBUNIT E1"/>
    <property type="match status" value="1"/>
</dbReference>
<feature type="compositionally biased region" description="Acidic residues" evidence="6">
    <location>
        <begin position="1"/>
        <end position="19"/>
    </location>
</feature>
<dbReference type="AlphaFoldDB" id="A0A830FAT4"/>
<evidence type="ECO:0000256" key="1">
    <source>
        <dbReference type="ARBA" id="ARBA00004651"/>
    </source>
</evidence>
<evidence type="ECO:0000256" key="5">
    <source>
        <dbReference type="ARBA" id="ARBA00023136"/>
    </source>
</evidence>
<feature type="transmembrane region" description="Helical" evidence="7">
    <location>
        <begin position="55"/>
        <end position="76"/>
    </location>
</feature>
<dbReference type="PANTHER" id="PTHR34584">
    <property type="entry name" value="NA(+)/H(+) ANTIPORTER SUBUNIT E1"/>
    <property type="match status" value="1"/>
</dbReference>
<sequence length="218" mass="23109">MSADADADTDADANVDADADAGTPAGTQRWKLAVVALTVTWVFAAAPPAEPGPLALEILVGVVFALPVAYFGRAFFPGRTDVDRVARSIPLAARYLGFFVKELLVANVTVARLVLDPRAELDPGVVDVPLRVETPGAITLIANSITLTPGTLSMDYDDDANVVRVHTVDIADPDGIVTTIRIWEDYALRMFDEDASPDDAAPNYVVDPADTLGGDTDE</sequence>
<dbReference type="EMBL" id="BMPG01000002">
    <property type="protein sequence ID" value="GGL56605.1"/>
    <property type="molecule type" value="Genomic_DNA"/>
</dbReference>
<keyword evidence="5 7" id="KW-0472">Membrane</keyword>
<proteinExistence type="predicted"/>
<dbReference type="RefSeq" id="WP_188977231.1">
    <property type="nucleotide sequence ID" value="NZ_BMPG01000002.1"/>
</dbReference>
<comment type="caution">
    <text evidence="8">The sequence shown here is derived from an EMBL/GenBank/DDBJ whole genome shotgun (WGS) entry which is preliminary data.</text>
</comment>
<evidence type="ECO:0000256" key="6">
    <source>
        <dbReference type="SAM" id="MobiDB-lite"/>
    </source>
</evidence>
<keyword evidence="4 7" id="KW-1133">Transmembrane helix</keyword>
<reference evidence="8" key="1">
    <citation type="journal article" date="2014" name="Int. J. Syst. Evol. Microbiol.">
        <title>Complete genome sequence of Corynebacterium casei LMG S-19264T (=DSM 44701T), isolated from a smear-ripened cheese.</title>
        <authorList>
            <consortium name="US DOE Joint Genome Institute (JGI-PGF)"/>
            <person name="Walter F."/>
            <person name="Albersmeier A."/>
            <person name="Kalinowski J."/>
            <person name="Ruckert C."/>
        </authorList>
    </citation>
    <scope>NUCLEOTIDE SEQUENCE</scope>
    <source>
        <strain evidence="8">JCM 19596</strain>
    </source>
</reference>
<dbReference type="Pfam" id="PF01899">
    <property type="entry name" value="MNHE"/>
    <property type="match status" value="1"/>
</dbReference>
<organism evidence="8 9">
    <name type="scientific">Halocalculus aciditolerans</name>
    <dbReference type="NCBI Taxonomy" id="1383812"/>
    <lineage>
        <taxon>Archaea</taxon>
        <taxon>Methanobacteriati</taxon>
        <taxon>Methanobacteriota</taxon>
        <taxon>Stenosarchaea group</taxon>
        <taxon>Halobacteria</taxon>
        <taxon>Halobacteriales</taxon>
        <taxon>Halobacteriaceae</taxon>
        <taxon>Halocalculus</taxon>
    </lineage>
</organism>
<protein>
    <submittedName>
        <fullName evidence="8">Na+/H+ antiporter subunit E</fullName>
    </submittedName>
</protein>
<evidence type="ECO:0000256" key="7">
    <source>
        <dbReference type="SAM" id="Phobius"/>
    </source>
</evidence>
<evidence type="ECO:0000256" key="2">
    <source>
        <dbReference type="ARBA" id="ARBA00022475"/>
    </source>
</evidence>
<dbReference type="InterPro" id="IPR002758">
    <property type="entry name" value="Cation_antiport_E"/>
</dbReference>
<reference evidence="8" key="2">
    <citation type="submission" date="2020-09" db="EMBL/GenBank/DDBJ databases">
        <authorList>
            <person name="Sun Q."/>
            <person name="Ohkuma M."/>
        </authorList>
    </citation>
    <scope>NUCLEOTIDE SEQUENCE</scope>
    <source>
        <strain evidence="8">JCM 19596</strain>
    </source>
</reference>
<evidence type="ECO:0000313" key="8">
    <source>
        <dbReference type="EMBL" id="GGL56605.1"/>
    </source>
</evidence>
<feature type="transmembrane region" description="Helical" evidence="7">
    <location>
        <begin position="32"/>
        <end position="49"/>
    </location>
</feature>
<gene>
    <name evidence="8" type="ORF">GCM10009039_13440</name>
</gene>
<feature type="region of interest" description="Disordered" evidence="6">
    <location>
        <begin position="1"/>
        <end position="20"/>
    </location>
</feature>
<evidence type="ECO:0000256" key="3">
    <source>
        <dbReference type="ARBA" id="ARBA00022692"/>
    </source>
</evidence>
<dbReference type="OrthoDB" id="85180at2157"/>